<dbReference type="EMBL" id="BMKU01000003">
    <property type="protein sequence ID" value="GGG91604.1"/>
    <property type="molecule type" value="Genomic_DNA"/>
</dbReference>
<evidence type="ECO:0000313" key="3">
    <source>
        <dbReference type="Proteomes" id="UP000596938"/>
    </source>
</evidence>
<feature type="compositionally biased region" description="Gly residues" evidence="1">
    <location>
        <begin position="93"/>
        <end position="120"/>
    </location>
</feature>
<protein>
    <recommendedName>
        <fullName evidence="4">WXG100 family type VII secretion target</fullName>
    </recommendedName>
</protein>
<dbReference type="InterPro" id="IPR029013">
    <property type="entry name" value="HP0062-like_sf"/>
</dbReference>
<reference evidence="3" key="1">
    <citation type="journal article" date="2019" name="Int. J. Syst. Evol. Microbiol.">
        <title>The Global Catalogue of Microorganisms (GCM) 10K type strain sequencing project: providing services to taxonomists for standard genome sequencing and annotation.</title>
        <authorList>
            <consortium name="The Broad Institute Genomics Platform"/>
            <consortium name="The Broad Institute Genome Sequencing Center for Infectious Disease"/>
            <person name="Wu L."/>
            <person name="Ma J."/>
        </authorList>
    </citation>
    <scope>NUCLEOTIDE SEQUENCE [LARGE SCALE GENOMIC DNA]</scope>
    <source>
        <strain evidence="3">CGMCC 1.1927</strain>
    </source>
</reference>
<evidence type="ECO:0000313" key="2">
    <source>
        <dbReference type="EMBL" id="GGG91604.1"/>
    </source>
</evidence>
<dbReference type="SUPFAM" id="SSF158414">
    <property type="entry name" value="HP0062-like"/>
    <property type="match status" value="1"/>
</dbReference>
<sequence length="329" mass="34028">MAGNLWGADVDQLRTLARQFSKTADLLLQQSTQLSGQINNTPAWKGQDAEHFRSDWNGSHRALLQKTAARLKQESKLLLTNAEEQDKASSTAGPGGTGVPGTGGPGTGVPGSVGGQGTGRPGAANPWGPDWLADPDSPFRDGWDIYNLTKALPNLRAGLFDLGAFIGKADSIGEFFSKDFREVARAFQDSNILSQYFNTSSELFDGRWDTALNLVEGGKAATFFEVGGKVLGGVGVGLDLLDTVNNISEGDAGGAVYSGIKAGLGVASFAPPPVGTAAMVASGALAIYDNVPVVKETVNAIGGSIADGAEAAWEGASEAADKVGDFFGF</sequence>
<accession>A0ABQ1XFJ2</accession>
<organism evidence="2 3">
    <name type="scientific">Pseudarthrobacter polychromogenes</name>
    <dbReference type="NCBI Taxonomy" id="1676"/>
    <lineage>
        <taxon>Bacteria</taxon>
        <taxon>Bacillati</taxon>
        <taxon>Actinomycetota</taxon>
        <taxon>Actinomycetes</taxon>
        <taxon>Micrococcales</taxon>
        <taxon>Micrococcaceae</taxon>
        <taxon>Pseudarthrobacter</taxon>
    </lineage>
</organism>
<feature type="region of interest" description="Disordered" evidence="1">
    <location>
        <begin position="82"/>
        <end position="133"/>
    </location>
</feature>
<evidence type="ECO:0008006" key="4">
    <source>
        <dbReference type="Google" id="ProtNLM"/>
    </source>
</evidence>
<name>A0ABQ1XFJ2_9MICC</name>
<dbReference type="RefSeq" id="WP_229666340.1">
    <property type="nucleotide sequence ID" value="NZ_BAAAWV010000001.1"/>
</dbReference>
<evidence type="ECO:0000256" key="1">
    <source>
        <dbReference type="SAM" id="MobiDB-lite"/>
    </source>
</evidence>
<keyword evidence="3" id="KW-1185">Reference proteome</keyword>
<dbReference type="Proteomes" id="UP000596938">
    <property type="component" value="Unassembled WGS sequence"/>
</dbReference>
<gene>
    <name evidence="2" type="ORF">GCM10011577_12760</name>
</gene>
<proteinExistence type="predicted"/>
<comment type="caution">
    <text evidence="2">The sequence shown here is derived from an EMBL/GenBank/DDBJ whole genome shotgun (WGS) entry which is preliminary data.</text>
</comment>
<dbReference type="Gene3D" id="1.10.287.1060">
    <property type="entry name" value="ESAT-6-like"/>
    <property type="match status" value="1"/>
</dbReference>